<proteinExistence type="predicted"/>
<evidence type="ECO:0000259" key="3">
    <source>
        <dbReference type="Pfam" id="PF18962"/>
    </source>
</evidence>
<gene>
    <name evidence="4" type="ORF">VP395_11945</name>
</gene>
<keyword evidence="5" id="KW-1185">Reference proteome</keyword>
<accession>A0ABV0ABI7</accession>
<dbReference type="EMBL" id="JAZHYP010000005">
    <property type="protein sequence ID" value="MEN3324442.1"/>
    <property type="molecule type" value="Genomic_DNA"/>
</dbReference>
<protein>
    <submittedName>
        <fullName evidence="4">T9SS type A sorting domain-containing protein</fullName>
    </submittedName>
</protein>
<evidence type="ECO:0000256" key="1">
    <source>
        <dbReference type="ARBA" id="ARBA00022729"/>
    </source>
</evidence>
<feature type="chain" id="PRO_5047221730" evidence="2">
    <location>
        <begin position="21"/>
        <end position="369"/>
    </location>
</feature>
<evidence type="ECO:0000313" key="4">
    <source>
        <dbReference type="EMBL" id="MEN3324442.1"/>
    </source>
</evidence>
<organism evidence="4 5">
    <name type="scientific">Mariniflexile soesokkakense</name>
    <dbReference type="NCBI Taxonomy" id="1343160"/>
    <lineage>
        <taxon>Bacteria</taxon>
        <taxon>Pseudomonadati</taxon>
        <taxon>Bacteroidota</taxon>
        <taxon>Flavobacteriia</taxon>
        <taxon>Flavobacteriales</taxon>
        <taxon>Flavobacteriaceae</taxon>
        <taxon>Mariniflexile</taxon>
    </lineage>
</organism>
<evidence type="ECO:0000256" key="2">
    <source>
        <dbReference type="SAM" id="SignalP"/>
    </source>
</evidence>
<dbReference type="InterPro" id="IPR026444">
    <property type="entry name" value="Secre_tail"/>
</dbReference>
<sequence length="369" mass="39983">MKKTLLLICTVLFTWSLTFAQVYVFEPFDYGNTGTSLLDGTRTNPSTSTTWNNYSAGSPLDMTVETDPGWALDQAFDLNPTGNAVYWQGGGEDGELDFPAVSGDGKSIYFSFLLDVVGWATTTSGHVPEQYRHVSLGINDSGNVGPGIHIGPTAAGGDMKFRIALGESDRSQAGEFAWYPTEYTYTDLGTDPSPTVNQFFIVIKFTINNDFLADGVTPTGTGYMWINPTIASGEPAPDVTHKSLTRNRTSFQSVLLQASSNNRNPASYVDEIRVTGSWEEALGLPALSVSKNEIEGLKVYPNPAKDYLTIESNATKISSIEMYNVLGAKVLSSKALVNNKLNVSTLSRGVYVLRINADASSSTRKIVIE</sequence>
<dbReference type="Proteomes" id="UP001416393">
    <property type="component" value="Unassembled WGS sequence"/>
</dbReference>
<name>A0ABV0ABI7_9FLAO</name>
<evidence type="ECO:0000313" key="5">
    <source>
        <dbReference type="Proteomes" id="UP001416393"/>
    </source>
</evidence>
<feature type="domain" description="Secretion system C-terminal sorting" evidence="3">
    <location>
        <begin position="299"/>
        <end position="368"/>
    </location>
</feature>
<dbReference type="Pfam" id="PF18962">
    <property type="entry name" value="Por_Secre_tail"/>
    <property type="match status" value="1"/>
</dbReference>
<reference evidence="4 5" key="1">
    <citation type="submission" date="2024-01" db="EMBL/GenBank/DDBJ databases">
        <title>Mariniflexile litorale sp. nov., isolated from the shallow sediments of the Sea of Japan.</title>
        <authorList>
            <person name="Romanenko L."/>
            <person name="Bystritskaya E."/>
            <person name="Isaeva M."/>
        </authorList>
    </citation>
    <scope>NUCLEOTIDE SEQUENCE [LARGE SCALE GENOMIC DNA]</scope>
    <source>
        <strain evidence="4 5">KCTC 32427</strain>
    </source>
</reference>
<dbReference type="NCBIfam" id="TIGR04183">
    <property type="entry name" value="Por_Secre_tail"/>
    <property type="match status" value="1"/>
</dbReference>
<keyword evidence="1 2" id="KW-0732">Signal</keyword>
<comment type="caution">
    <text evidence="4">The sequence shown here is derived from an EMBL/GenBank/DDBJ whole genome shotgun (WGS) entry which is preliminary data.</text>
</comment>
<feature type="signal peptide" evidence="2">
    <location>
        <begin position="1"/>
        <end position="20"/>
    </location>
</feature>
<dbReference type="RefSeq" id="WP_346242242.1">
    <property type="nucleotide sequence ID" value="NZ_JAZHYP010000005.1"/>
</dbReference>